<dbReference type="Pfam" id="PF11187">
    <property type="entry name" value="Mbeg1-like"/>
    <property type="match status" value="1"/>
</dbReference>
<dbReference type="SUPFAM" id="SSF53474">
    <property type="entry name" value="alpha/beta-Hydrolases"/>
    <property type="match status" value="1"/>
</dbReference>
<dbReference type="InterPro" id="IPR024499">
    <property type="entry name" value="Mbeg1-like"/>
</dbReference>
<evidence type="ECO:0000313" key="2">
    <source>
        <dbReference type="EMBL" id="RZS60025.1"/>
    </source>
</evidence>
<feature type="transmembrane region" description="Helical" evidence="1">
    <location>
        <begin position="445"/>
        <end position="462"/>
    </location>
</feature>
<proteinExistence type="predicted"/>
<dbReference type="AlphaFoldDB" id="A0A4Q7LY17"/>
<dbReference type="OrthoDB" id="9769481at2"/>
<feature type="transmembrane region" description="Helical" evidence="1">
    <location>
        <begin position="422"/>
        <end position="439"/>
    </location>
</feature>
<accession>A0A4Q7LY17</accession>
<comment type="caution">
    <text evidence="2">The sequence shown here is derived from an EMBL/GenBank/DDBJ whole genome shotgun (WGS) entry which is preliminary data.</text>
</comment>
<keyword evidence="1" id="KW-0812">Transmembrane</keyword>
<organism evidence="2 3">
    <name type="scientific">Xylanimonas ulmi</name>
    <dbReference type="NCBI Taxonomy" id="228973"/>
    <lineage>
        <taxon>Bacteria</taxon>
        <taxon>Bacillati</taxon>
        <taxon>Actinomycetota</taxon>
        <taxon>Actinomycetes</taxon>
        <taxon>Micrococcales</taxon>
        <taxon>Promicromonosporaceae</taxon>
        <taxon>Xylanimonas</taxon>
    </lineage>
</organism>
<reference evidence="2 3" key="1">
    <citation type="submission" date="2019-02" db="EMBL/GenBank/DDBJ databases">
        <title>Sequencing the genomes of 1000 actinobacteria strains.</title>
        <authorList>
            <person name="Klenk H.-P."/>
        </authorList>
    </citation>
    <scope>NUCLEOTIDE SEQUENCE [LARGE SCALE GENOMIC DNA]</scope>
    <source>
        <strain evidence="2 3">DSM 16932</strain>
    </source>
</reference>
<name>A0A4Q7LY17_9MICO</name>
<dbReference type="EMBL" id="SGWX01000001">
    <property type="protein sequence ID" value="RZS60025.1"/>
    <property type="molecule type" value="Genomic_DNA"/>
</dbReference>
<protein>
    <submittedName>
        <fullName evidence="2">DUF2974 family protein</fullName>
    </submittedName>
</protein>
<dbReference type="Proteomes" id="UP000293852">
    <property type="component" value="Unassembled WGS sequence"/>
</dbReference>
<feature type="transmembrane region" description="Helical" evidence="1">
    <location>
        <begin position="483"/>
        <end position="503"/>
    </location>
</feature>
<sequence length="537" mass="58687">MADVLDYLRWRGDVTLAERPFNIVDNLVISALAYLDLDGIVPGPGAGSISIRQAAVRATTHEHRGTDRRLDIVPATLLDDVARTARFADALLSDYRDDSDESLGMQFSALTIQLDDDTTYVTFRGTDNTIMGWREDFAMSFQVMPAQVEAASYLRAVAERTTTPLRVGGHSKGGNLAVYSAMLLPPEHQARLLDVHSNDGPGLSTDLIDRAGLNRISDRITKVVPEWALIGALFENDPPTHVVASDARGLLQHDIMSWQVERASLKEVAEISRRAGVLNGAIDEWLRDATVDDRRDFTNALFGALGAGGARLTTEIAHVDYGSVESVLVALMRSRPQTRRPVALALRVAARTLASADYRAIGRDNRTLRGVGSLALGIFFMALPSLAVQIVGATGVFILAVWGTVRVSRYVARFRTVHNLDWRFITAQALLLGLLLTLIPRLDVLVVPTNLLLGIAFLAHAWGSSRRAFRRWDERPRRRLQGILHLMSGVLATALGIFALTTAGHVQPAFVLQAGVYLSVVGTTEVLVSMRVDILPP</sequence>
<dbReference type="InterPro" id="IPR029058">
    <property type="entry name" value="AB_hydrolase_fold"/>
</dbReference>
<gene>
    <name evidence="2" type="ORF">EV386_0266</name>
</gene>
<keyword evidence="1" id="KW-1133">Transmembrane helix</keyword>
<evidence type="ECO:0000313" key="3">
    <source>
        <dbReference type="Proteomes" id="UP000293852"/>
    </source>
</evidence>
<keyword evidence="3" id="KW-1185">Reference proteome</keyword>
<feature type="transmembrane region" description="Helical" evidence="1">
    <location>
        <begin position="374"/>
        <end position="402"/>
    </location>
</feature>
<dbReference type="RefSeq" id="WP_130411626.1">
    <property type="nucleotide sequence ID" value="NZ_SGWX01000001.1"/>
</dbReference>
<keyword evidence="1" id="KW-0472">Membrane</keyword>
<evidence type="ECO:0000256" key="1">
    <source>
        <dbReference type="SAM" id="Phobius"/>
    </source>
</evidence>